<proteinExistence type="inferred from homology"/>
<dbReference type="Gene3D" id="3.30.300.20">
    <property type="match status" value="1"/>
</dbReference>
<dbReference type="HAMAP" id="MF_00003">
    <property type="entry name" value="RbfA"/>
    <property type="match status" value="1"/>
</dbReference>
<name>A0A5D0MRX2_FLESI</name>
<dbReference type="Pfam" id="PF02033">
    <property type="entry name" value="RBFA"/>
    <property type="match status" value="1"/>
</dbReference>
<dbReference type="EMBL" id="VSIV01000109">
    <property type="protein sequence ID" value="TYB33739.1"/>
    <property type="molecule type" value="Genomic_DNA"/>
</dbReference>
<comment type="caution">
    <text evidence="3">The sequence shown here is derived from an EMBL/GenBank/DDBJ whole genome shotgun (WGS) entry which is preliminary data.</text>
</comment>
<comment type="function">
    <text evidence="2">One of several proteins that assist in the late maturation steps of the functional core of the 30S ribosomal subunit. Associates with free 30S ribosomal subunits (but not with 30S subunits that are part of 70S ribosomes or polysomes). Required for efficient processing of 16S rRNA. May interact with the 5'-terminal helix region of 16S rRNA.</text>
</comment>
<protein>
    <recommendedName>
        <fullName evidence="2">Ribosome-binding factor A</fullName>
    </recommendedName>
</protein>
<dbReference type="AlphaFoldDB" id="A0A5D0MRX2"/>
<dbReference type="GO" id="GO:0043024">
    <property type="term" value="F:ribosomal small subunit binding"/>
    <property type="evidence" value="ECO:0007669"/>
    <property type="project" value="TreeGrafter"/>
</dbReference>
<keyword evidence="2" id="KW-0963">Cytoplasm</keyword>
<dbReference type="GO" id="GO:0005829">
    <property type="term" value="C:cytosol"/>
    <property type="evidence" value="ECO:0007669"/>
    <property type="project" value="TreeGrafter"/>
</dbReference>
<dbReference type="InterPro" id="IPR000238">
    <property type="entry name" value="RbfA"/>
</dbReference>
<comment type="subcellular location">
    <subcellularLocation>
        <location evidence="2">Cytoplasm</location>
    </subcellularLocation>
</comment>
<reference evidence="3 4" key="1">
    <citation type="submission" date="2019-08" db="EMBL/GenBank/DDBJ databases">
        <title>Genomic characterization of a novel candidate phylum (ARYD3) from a high temperature, high salinity tertiary oil reservoir in north central Oklahoma, USA.</title>
        <authorList>
            <person name="Youssef N.H."/>
            <person name="Yadav A."/>
            <person name="Elshahed M.S."/>
        </authorList>
    </citation>
    <scope>NUCLEOTIDE SEQUENCE [LARGE SCALE GENOMIC DNA]</scope>
    <source>
        <strain evidence="3">ARYD1</strain>
    </source>
</reference>
<evidence type="ECO:0000313" key="3">
    <source>
        <dbReference type="EMBL" id="TYB33739.1"/>
    </source>
</evidence>
<sequence>MQKGGYRDRRVAELLRQEISKLAEFSIKDPRVNGAVIVKVNVTKDLSLARIYVRSMFEDNLDEVMEGLKSSTGFIISQLNKRIRIRKMPELEFIKDDTIEVASRIEELIEEIHKSDERNN</sequence>
<dbReference type="NCBIfam" id="TIGR00082">
    <property type="entry name" value="rbfA"/>
    <property type="match status" value="1"/>
</dbReference>
<accession>A0A5D0MRX2</accession>
<dbReference type="InterPro" id="IPR023799">
    <property type="entry name" value="RbfA_dom_sf"/>
</dbReference>
<keyword evidence="1 2" id="KW-0690">Ribosome biogenesis</keyword>
<dbReference type="GO" id="GO:0030490">
    <property type="term" value="P:maturation of SSU-rRNA"/>
    <property type="evidence" value="ECO:0007669"/>
    <property type="project" value="UniProtKB-UniRule"/>
</dbReference>
<dbReference type="PANTHER" id="PTHR33515:SF1">
    <property type="entry name" value="RIBOSOME-BINDING FACTOR A, CHLOROPLASTIC-RELATED"/>
    <property type="match status" value="1"/>
</dbReference>
<comment type="similarity">
    <text evidence="2">Belongs to the RbfA family.</text>
</comment>
<dbReference type="InterPro" id="IPR015946">
    <property type="entry name" value="KH_dom-like_a/b"/>
</dbReference>
<dbReference type="PANTHER" id="PTHR33515">
    <property type="entry name" value="RIBOSOME-BINDING FACTOR A, CHLOROPLASTIC-RELATED"/>
    <property type="match status" value="1"/>
</dbReference>
<dbReference type="SUPFAM" id="SSF89919">
    <property type="entry name" value="Ribosome-binding factor A, RbfA"/>
    <property type="match status" value="1"/>
</dbReference>
<dbReference type="RefSeq" id="WP_303700791.1">
    <property type="nucleotide sequence ID" value="NZ_VSIV01000109.1"/>
</dbReference>
<comment type="subunit">
    <text evidence="2">Monomer. Binds 30S ribosomal subunits, but not 50S ribosomal subunits or 70S ribosomes.</text>
</comment>
<gene>
    <name evidence="2 3" type="primary">rbfA</name>
    <name evidence="3" type="ORF">FXF49_04855</name>
</gene>
<evidence type="ECO:0000313" key="4">
    <source>
        <dbReference type="Proteomes" id="UP000323337"/>
    </source>
</evidence>
<evidence type="ECO:0000256" key="2">
    <source>
        <dbReference type="HAMAP-Rule" id="MF_00003"/>
    </source>
</evidence>
<organism evidence="3 4">
    <name type="scientific">Flexistipes sinusarabici</name>
    <dbReference type="NCBI Taxonomy" id="2352"/>
    <lineage>
        <taxon>Bacteria</taxon>
        <taxon>Pseudomonadati</taxon>
        <taxon>Deferribacterota</taxon>
        <taxon>Deferribacteres</taxon>
        <taxon>Deferribacterales</taxon>
        <taxon>Flexistipitaceae</taxon>
        <taxon>Flexistipes</taxon>
    </lineage>
</organism>
<dbReference type="Proteomes" id="UP000323337">
    <property type="component" value="Unassembled WGS sequence"/>
</dbReference>
<evidence type="ECO:0000256" key="1">
    <source>
        <dbReference type="ARBA" id="ARBA00022517"/>
    </source>
</evidence>